<gene>
    <name evidence="2" type="ORF">DWV35_09985</name>
    <name evidence="1" type="ORF">F3F25_16780</name>
</gene>
<organism evidence="2 3">
    <name type="scientific">Bacteroides ovatus</name>
    <dbReference type="NCBI Taxonomy" id="28116"/>
    <lineage>
        <taxon>Bacteria</taxon>
        <taxon>Pseudomonadati</taxon>
        <taxon>Bacteroidota</taxon>
        <taxon>Bacteroidia</taxon>
        <taxon>Bacteroidales</taxon>
        <taxon>Bacteroidaceae</taxon>
        <taxon>Bacteroides</taxon>
    </lineage>
</organism>
<dbReference type="Proteomes" id="UP000365824">
    <property type="component" value="Unassembled WGS sequence"/>
</dbReference>
<proteinExistence type="predicted"/>
<evidence type="ECO:0000313" key="3">
    <source>
        <dbReference type="Proteomes" id="UP000286031"/>
    </source>
</evidence>
<dbReference type="EMBL" id="VWLB01000029">
    <property type="protein sequence ID" value="KAA3926557.1"/>
    <property type="molecule type" value="Genomic_DNA"/>
</dbReference>
<dbReference type="EMBL" id="QSBI01000010">
    <property type="protein sequence ID" value="RGX10427.1"/>
    <property type="molecule type" value="Genomic_DNA"/>
</dbReference>
<dbReference type="GeneID" id="82177787"/>
<evidence type="ECO:0000313" key="2">
    <source>
        <dbReference type="EMBL" id="RGX10427.1"/>
    </source>
</evidence>
<reference evidence="2 3" key="1">
    <citation type="submission" date="2018-08" db="EMBL/GenBank/DDBJ databases">
        <title>A genome reference for cultivated species of the human gut microbiota.</title>
        <authorList>
            <person name="Zou Y."/>
            <person name="Xue W."/>
            <person name="Luo G."/>
        </authorList>
    </citation>
    <scope>NUCLEOTIDE SEQUENCE [LARGE SCALE GENOMIC DNA]</scope>
    <source>
        <strain evidence="2 3">AF04-46</strain>
    </source>
</reference>
<evidence type="ECO:0000313" key="1">
    <source>
        <dbReference type="EMBL" id="KAA3926557.1"/>
    </source>
</evidence>
<reference evidence="1 4" key="2">
    <citation type="journal article" date="2019" name="Nat. Med.">
        <title>A library of human gut bacterial isolates paired with longitudinal multiomics data enables mechanistic microbiome research.</title>
        <authorList>
            <person name="Poyet M."/>
            <person name="Groussin M."/>
            <person name="Gibbons S.M."/>
            <person name="Avila-Pacheco J."/>
            <person name="Jiang X."/>
            <person name="Kearney S.M."/>
            <person name="Perrotta A.R."/>
            <person name="Berdy B."/>
            <person name="Zhao S."/>
            <person name="Lieberman T.D."/>
            <person name="Swanson P.K."/>
            <person name="Smith M."/>
            <person name="Roesemann S."/>
            <person name="Alexander J.E."/>
            <person name="Rich S.A."/>
            <person name="Livny J."/>
            <person name="Vlamakis H."/>
            <person name="Clish C."/>
            <person name="Bullock K."/>
            <person name="Deik A."/>
            <person name="Scott J."/>
            <person name="Pierce K.A."/>
            <person name="Xavier R.J."/>
            <person name="Alm E.J."/>
        </authorList>
    </citation>
    <scope>NUCLEOTIDE SEQUENCE [LARGE SCALE GENOMIC DNA]</scope>
    <source>
        <strain evidence="1 4">BIOML-A160</strain>
    </source>
</reference>
<dbReference type="AlphaFoldDB" id="A0A139KY18"/>
<dbReference type="Proteomes" id="UP000286031">
    <property type="component" value="Unassembled WGS sequence"/>
</dbReference>
<sequence length="202" mass="22857">MDLNISKAKLTKKGCLEVVYADKEGNDIVFKGINPVHPDLKDSLNKLIPYIVDITEQKESQYINWERPESCLEDEFFKKFNVTGVSIGGDSSFEVCVLTGKRTLMTSKVLNLCSPGIGFDPDNESYVHCEEFRDAVYNFLYEAELYVTENKCSEIQREFEFKDGEDPFDKVDEAADAMNEDGEDNGICSTVEHHELVLEPAS</sequence>
<accession>A0A139KY18</accession>
<protein>
    <submittedName>
        <fullName evidence="2">Uncharacterized protein</fullName>
    </submittedName>
</protein>
<comment type="caution">
    <text evidence="2">The sequence shown here is derived from an EMBL/GenBank/DDBJ whole genome shotgun (WGS) entry which is preliminary data.</text>
</comment>
<name>A0A139KY18_BACOV</name>
<evidence type="ECO:0000313" key="4">
    <source>
        <dbReference type="Proteomes" id="UP000365824"/>
    </source>
</evidence>
<dbReference type="RefSeq" id="WP_004311529.1">
    <property type="nucleotide sequence ID" value="NZ_CAKJZA010000004.1"/>
</dbReference>